<protein>
    <submittedName>
        <fullName evidence="2">Uncharacterized protein</fullName>
    </submittedName>
</protein>
<keyword evidence="3" id="KW-1185">Reference proteome</keyword>
<sequence>MLNSKIYQSPNSTKYTNSSLLLSSVYGSSISPNKPKIQDISLKLSQLQINEQFSFKKEPYEEKLNQIDEKYQKAYLNDDQRIISFQNQLNKIGEMLTNEQKIRNNNIENFRKKDLKQLESLVQNELMKDQKKRTDKLTSIRNQMDEQSHQIKIKLARQREYRYDTQNQYQNDIEIKINQVRENVDNERRERDLHCQNMISRIGEQVLQVQEILNIEKQQRQDSQNQMQVMINEITSILSLQLAEEKQQRDETERTIIKLINETCNRVENSLKM</sequence>
<gene>
    <name evidence="2" type="ORF">PSON_ATCC_30995.1.T0260164</name>
</gene>
<organism evidence="2 3">
    <name type="scientific">Paramecium sonneborni</name>
    <dbReference type="NCBI Taxonomy" id="65129"/>
    <lineage>
        <taxon>Eukaryota</taxon>
        <taxon>Sar</taxon>
        <taxon>Alveolata</taxon>
        <taxon>Ciliophora</taxon>
        <taxon>Intramacronucleata</taxon>
        <taxon>Oligohymenophorea</taxon>
        <taxon>Peniculida</taxon>
        <taxon>Parameciidae</taxon>
        <taxon>Paramecium</taxon>
    </lineage>
</organism>
<evidence type="ECO:0000256" key="1">
    <source>
        <dbReference type="SAM" id="Coils"/>
    </source>
</evidence>
<evidence type="ECO:0000313" key="3">
    <source>
        <dbReference type="Proteomes" id="UP000692954"/>
    </source>
</evidence>
<dbReference type="PANTHER" id="PTHR37027:SF2">
    <property type="entry name" value="CHROMOSOME UNDETERMINED SCAFFOLD_148, WHOLE GENOME SHOTGUN SEQUENCE"/>
    <property type="match status" value="1"/>
</dbReference>
<dbReference type="OrthoDB" id="10254663at2759"/>
<comment type="caution">
    <text evidence="2">The sequence shown here is derived from an EMBL/GenBank/DDBJ whole genome shotgun (WGS) entry which is preliminary data.</text>
</comment>
<proteinExistence type="predicted"/>
<dbReference type="InterPro" id="IPR038835">
    <property type="entry name" value="Giardin_beta-like"/>
</dbReference>
<reference evidence="2" key="1">
    <citation type="submission" date="2021-01" db="EMBL/GenBank/DDBJ databases">
        <authorList>
            <consortium name="Genoscope - CEA"/>
            <person name="William W."/>
        </authorList>
    </citation>
    <scope>NUCLEOTIDE SEQUENCE</scope>
</reference>
<name>A0A8S1LYT2_9CILI</name>
<evidence type="ECO:0000313" key="2">
    <source>
        <dbReference type="EMBL" id="CAD8069996.1"/>
    </source>
</evidence>
<dbReference type="AlphaFoldDB" id="A0A8S1LYT2"/>
<accession>A0A8S1LYT2</accession>
<keyword evidence="1" id="KW-0175">Coiled coil</keyword>
<feature type="coiled-coil region" evidence="1">
    <location>
        <begin position="170"/>
        <end position="262"/>
    </location>
</feature>
<dbReference type="PANTHER" id="PTHR37027">
    <property type="entry name" value="KDE4"/>
    <property type="match status" value="1"/>
</dbReference>
<dbReference type="Proteomes" id="UP000692954">
    <property type="component" value="Unassembled WGS sequence"/>
</dbReference>
<dbReference type="EMBL" id="CAJJDN010000026">
    <property type="protein sequence ID" value="CAD8069996.1"/>
    <property type="molecule type" value="Genomic_DNA"/>
</dbReference>